<dbReference type="STRING" id="1716141.STSP_66160"/>
<feature type="transmembrane region" description="Helical" evidence="2">
    <location>
        <begin position="468"/>
        <end position="486"/>
    </location>
</feature>
<dbReference type="Proteomes" id="UP000077381">
    <property type="component" value="Unassembled WGS sequence"/>
</dbReference>
<dbReference type="AlphaFoldDB" id="A0A177HHP4"/>
<dbReference type="PATRIC" id="fig|1716141.3.peg.6983"/>
<protein>
    <recommendedName>
        <fullName evidence="5">Glycosyltransferase RgtA/B/C/D-like domain-containing protein</fullName>
    </recommendedName>
</protein>
<proteinExistence type="predicted"/>
<organism evidence="3 4">
    <name type="scientific">Streptomyces jeddahensis</name>
    <dbReference type="NCBI Taxonomy" id="1716141"/>
    <lineage>
        <taxon>Bacteria</taxon>
        <taxon>Bacillati</taxon>
        <taxon>Actinomycetota</taxon>
        <taxon>Actinomycetes</taxon>
        <taxon>Kitasatosporales</taxon>
        <taxon>Streptomycetaceae</taxon>
        <taxon>Streptomyces</taxon>
    </lineage>
</organism>
<evidence type="ECO:0008006" key="5">
    <source>
        <dbReference type="Google" id="ProtNLM"/>
    </source>
</evidence>
<dbReference type="RefSeq" id="WP_067284593.1">
    <property type="nucleotide sequence ID" value="NZ_LOHS01000158.1"/>
</dbReference>
<reference evidence="3 4" key="1">
    <citation type="submission" date="2015-12" db="EMBL/GenBank/DDBJ databases">
        <title>Genome sequence of Streptomyces sp. G25.</title>
        <authorList>
            <person name="Poehlein A."/>
            <person name="Roettig A."/>
            <person name="Hiessl S."/>
            <person name="Hauschild P."/>
            <person name="Schauer J."/>
            <person name="Madkour M.H."/>
            <person name="Al-Ansari A.M."/>
            <person name="Almakishah N.H."/>
            <person name="Steinbuechel A."/>
            <person name="Daniel R."/>
        </authorList>
    </citation>
    <scope>NUCLEOTIDE SEQUENCE [LARGE SCALE GENOMIC DNA]</scope>
    <source>
        <strain evidence="4">G25(2015)</strain>
    </source>
</reference>
<keyword evidence="4" id="KW-1185">Reference proteome</keyword>
<evidence type="ECO:0000313" key="3">
    <source>
        <dbReference type="EMBL" id="OAH10109.1"/>
    </source>
</evidence>
<evidence type="ECO:0000256" key="2">
    <source>
        <dbReference type="SAM" id="Phobius"/>
    </source>
</evidence>
<feature type="transmembrane region" description="Helical" evidence="2">
    <location>
        <begin position="227"/>
        <end position="246"/>
    </location>
</feature>
<keyword evidence="2" id="KW-0472">Membrane</keyword>
<evidence type="ECO:0000256" key="1">
    <source>
        <dbReference type="SAM" id="MobiDB-lite"/>
    </source>
</evidence>
<name>A0A177HHP4_9ACTN</name>
<feature type="transmembrane region" description="Helical" evidence="2">
    <location>
        <begin position="180"/>
        <end position="197"/>
    </location>
</feature>
<feature type="transmembrane region" description="Helical" evidence="2">
    <location>
        <begin position="151"/>
        <end position="168"/>
    </location>
</feature>
<dbReference type="EMBL" id="LOHS01000158">
    <property type="protein sequence ID" value="OAH10109.1"/>
    <property type="molecule type" value="Genomic_DNA"/>
</dbReference>
<feature type="region of interest" description="Disordered" evidence="1">
    <location>
        <begin position="493"/>
        <end position="515"/>
    </location>
</feature>
<gene>
    <name evidence="3" type="ORF">STSP_66160</name>
</gene>
<sequence length="515" mass="56694">MSDTPPRPAPDARVMAAAKARAQWSRVPPALRLPLAVFLACQACYLLWWMAFYPGMIDYDSLVHAWQVTTDHWISNHSVLYNCLVWLTLNATGGFAALTLLQTIAMSAALGYACASLHTLGVRGRWSAPAAVACALVPPLGPFAVFVGKDVPFTICAVLTFAVTARLMGRRGNGSWNGRLRRSEVALLCVGFLGIGLFRNNGFPMTVIAALCLLLALPGARRLLTSLVTATTAVTLTLMFSVYPAVGVESPRQTLVYNLHYADLAVTYAQAPGVFTRNDLRLMARATSLTNWRAGGASCYASDPMYRKLDRDVTDPLTEPIVRLWWRTLRKAPHIVLGARICRGHLAWAVFPGPKDQGGRTWNSLNWVNPEFYRWYPEMQKSPYRQAAQPRPLSTTLNHAADLGYDASRVPQLEWLLWRGAIWCYATYVLVARLARKRNCRPLLALAGLTLGIQLTVLAAIPSPSFRYMVAPMFIGVLCLSLIPALRRAASPVVPPQTSRTTPSTTSPKNVEYVP</sequence>
<keyword evidence="2" id="KW-1133">Transmembrane helix</keyword>
<accession>A0A177HHP4</accession>
<feature type="transmembrane region" description="Helical" evidence="2">
    <location>
        <begin position="443"/>
        <end position="462"/>
    </location>
</feature>
<evidence type="ECO:0000313" key="4">
    <source>
        <dbReference type="Proteomes" id="UP000077381"/>
    </source>
</evidence>
<dbReference type="OrthoDB" id="3874247at2"/>
<comment type="caution">
    <text evidence="3">The sequence shown here is derived from an EMBL/GenBank/DDBJ whole genome shotgun (WGS) entry which is preliminary data.</text>
</comment>
<feature type="compositionally biased region" description="Low complexity" evidence="1">
    <location>
        <begin position="496"/>
        <end position="508"/>
    </location>
</feature>
<feature type="transmembrane region" description="Helical" evidence="2">
    <location>
        <begin position="31"/>
        <end position="51"/>
    </location>
</feature>
<keyword evidence="2" id="KW-0812">Transmembrane</keyword>